<proteinExistence type="predicted"/>
<dbReference type="AlphaFoldDB" id="A0A0A9BF08"/>
<dbReference type="EMBL" id="GBRH01237172">
    <property type="protein sequence ID" value="JAD60723.1"/>
    <property type="molecule type" value="Transcribed_RNA"/>
</dbReference>
<accession>A0A0A9BF08</accession>
<name>A0A0A9BF08_ARUDO</name>
<organism evidence="1">
    <name type="scientific">Arundo donax</name>
    <name type="common">Giant reed</name>
    <name type="synonym">Donax arundinaceus</name>
    <dbReference type="NCBI Taxonomy" id="35708"/>
    <lineage>
        <taxon>Eukaryota</taxon>
        <taxon>Viridiplantae</taxon>
        <taxon>Streptophyta</taxon>
        <taxon>Embryophyta</taxon>
        <taxon>Tracheophyta</taxon>
        <taxon>Spermatophyta</taxon>
        <taxon>Magnoliopsida</taxon>
        <taxon>Liliopsida</taxon>
        <taxon>Poales</taxon>
        <taxon>Poaceae</taxon>
        <taxon>PACMAD clade</taxon>
        <taxon>Arundinoideae</taxon>
        <taxon>Arundineae</taxon>
        <taxon>Arundo</taxon>
    </lineage>
</organism>
<reference evidence="1" key="1">
    <citation type="submission" date="2014-09" db="EMBL/GenBank/DDBJ databases">
        <authorList>
            <person name="Magalhaes I.L.F."/>
            <person name="Oliveira U."/>
            <person name="Santos F.R."/>
            <person name="Vidigal T.H.D.A."/>
            <person name="Brescovit A.D."/>
            <person name="Santos A.J."/>
        </authorList>
    </citation>
    <scope>NUCLEOTIDE SEQUENCE</scope>
    <source>
        <tissue evidence="1">Shoot tissue taken approximately 20 cm above the soil surface</tissue>
    </source>
</reference>
<reference evidence="1" key="2">
    <citation type="journal article" date="2015" name="Data Brief">
        <title>Shoot transcriptome of the giant reed, Arundo donax.</title>
        <authorList>
            <person name="Barrero R.A."/>
            <person name="Guerrero F.D."/>
            <person name="Moolhuijzen P."/>
            <person name="Goolsby J.A."/>
            <person name="Tidwell J."/>
            <person name="Bellgard S.E."/>
            <person name="Bellgard M.I."/>
        </authorList>
    </citation>
    <scope>NUCLEOTIDE SEQUENCE</scope>
    <source>
        <tissue evidence="1">Shoot tissue taken approximately 20 cm above the soil surface</tissue>
    </source>
</reference>
<sequence>MVDTCQLALQLRPSLSTMWWWTMTLDKQHPIKIFSPEQEQYRSKIVGNQSFLQMHSQN</sequence>
<evidence type="ECO:0000313" key="1">
    <source>
        <dbReference type="EMBL" id="JAD60723.1"/>
    </source>
</evidence>
<protein>
    <submittedName>
        <fullName evidence="1">Uncharacterized protein</fullName>
    </submittedName>
</protein>